<evidence type="ECO:0000313" key="1">
    <source>
        <dbReference type="EMBL" id="EMZ28148.1"/>
    </source>
</evidence>
<dbReference type="HOGENOM" id="CLU_1501343_0_0_9"/>
<evidence type="ECO:0000313" key="2">
    <source>
        <dbReference type="Proteomes" id="UP000012589"/>
    </source>
</evidence>
<dbReference type="PATRIC" id="fig|1235802.3.peg.2115"/>
<protein>
    <submittedName>
        <fullName evidence="1">Uncharacterized protein</fullName>
    </submittedName>
</protein>
<dbReference type="EMBL" id="AQFT01000065">
    <property type="protein sequence ID" value="EMZ28148.1"/>
    <property type="molecule type" value="Genomic_DNA"/>
</dbReference>
<dbReference type="AlphaFoldDB" id="N2ANT8"/>
<comment type="caution">
    <text evidence="1">The sequence shown here is derived from an EMBL/GenBank/DDBJ whole genome shotgun (WGS) entry which is preliminary data.</text>
</comment>
<sequence>MSNYIFPFLWMRGESEQTIRNEIAKISECGIKAVCVEARPHPEFCGDGWWHDLDIVIDEAKKRDMKIWILDDKHFPTGYANGLIETKYPERKKQYIQCTTADIFGSRHKLTLHVGRMLKPTIGFWEIGNPVNEEERAKNSLLAMIAVRFDEGNRFHEEVIDLTDTYDGQYAVFDLPQGQ</sequence>
<proteinExistence type="predicted"/>
<organism evidence="1 2">
    <name type="scientific">Eubacterium plexicaudatum ASF492</name>
    <dbReference type="NCBI Taxonomy" id="1235802"/>
    <lineage>
        <taxon>Bacteria</taxon>
        <taxon>Bacillati</taxon>
        <taxon>Bacillota</taxon>
        <taxon>Clostridia</taxon>
        <taxon>Eubacteriales</taxon>
        <taxon>Eubacteriaceae</taxon>
        <taxon>Eubacterium</taxon>
    </lineage>
</organism>
<dbReference type="InterPro" id="IPR017853">
    <property type="entry name" value="GH"/>
</dbReference>
<dbReference type="Proteomes" id="UP000012589">
    <property type="component" value="Unassembled WGS sequence"/>
</dbReference>
<dbReference type="SUPFAM" id="SSF51445">
    <property type="entry name" value="(Trans)glycosidases"/>
    <property type="match status" value="1"/>
</dbReference>
<dbReference type="eggNOG" id="COG3250">
    <property type="taxonomic scope" value="Bacteria"/>
</dbReference>
<name>N2ANT8_9FIRM</name>
<accession>N2ANT8</accession>
<dbReference type="STRING" id="1235802.C823_01992"/>
<keyword evidence="2" id="KW-1185">Reference proteome</keyword>
<reference evidence="1 2" key="1">
    <citation type="journal article" date="2014" name="Genome Announc.">
        <title>Draft genome sequences of the altered schaedler flora, a defined bacterial community from gnotobiotic mice.</title>
        <authorList>
            <person name="Wannemuehler M.J."/>
            <person name="Overstreet A.M."/>
            <person name="Ward D.V."/>
            <person name="Phillips G.J."/>
        </authorList>
    </citation>
    <scope>NUCLEOTIDE SEQUENCE [LARGE SCALE GENOMIC DNA]</scope>
    <source>
        <strain evidence="1 2">ASF492</strain>
    </source>
</reference>
<gene>
    <name evidence="1" type="ORF">C823_01992</name>
</gene>
<dbReference type="OrthoDB" id="9761519at2"/>